<feature type="domain" description="Type II secretion system protein GspF" evidence="8">
    <location>
        <begin position="261"/>
        <end position="383"/>
    </location>
</feature>
<dbReference type="RefSeq" id="WP_115312266.1">
    <property type="nucleotide sequence ID" value="NZ_UGTH01000001.1"/>
</dbReference>
<dbReference type="EMBL" id="UGTH01000001">
    <property type="protein sequence ID" value="SUB76176.1"/>
    <property type="molecule type" value="Genomic_DNA"/>
</dbReference>
<evidence type="ECO:0000313" key="9">
    <source>
        <dbReference type="EMBL" id="SUB76176.1"/>
    </source>
</evidence>
<reference evidence="9 10" key="1">
    <citation type="submission" date="2018-06" db="EMBL/GenBank/DDBJ databases">
        <authorList>
            <consortium name="Pathogen Informatics"/>
            <person name="Doyle S."/>
        </authorList>
    </citation>
    <scope>NUCLEOTIDE SEQUENCE [LARGE SCALE GENOMIC DNA]</scope>
    <source>
        <strain evidence="9 10">NCTC11088</strain>
    </source>
</reference>
<evidence type="ECO:0000313" key="10">
    <source>
        <dbReference type="Proteomes" id="UP000254777"/>
    </source>
</evidence>
<evidence type="ECO:0000256" key="3">
    <source>
        <dbReference type="ARBA" id="ARBA00022475"/>
    </source>
</evidence>
<proteinExistence type="inferred from homology"/>
<keyword evidence="6 7" id="KW-0472">Membrane</keyword>
<dbReference type="InterPro" id="IPR003004">
    <property type="entry name" value="GspF/PilC"/>
</dbReference>
<dbReference type="GO" id="GO:0005886">
    <property type="term" value="C:plasma membrane"/>
    <property type="evidence" value="ECO:0007669"/>
    <property type="project" value="UniProtKB-SubCell"/>
</dbReference>
<comment type="subcellular location">
    <subcellularLocation>
        <location evidence="1">Cell membrane</location>
        <topology evidence="1">Multi-pass membrane protein</topology>
    </subcellularLocation>
</comment>
<feature type="transmembrane region" description="Helical" evidence="7">
    <location>
        <begin position="357"/>
        <end position="382"/>
    </location>
</feature>
<dbReference type="Proteomes" id="UP000254777">
    <property type="component" value="Unassembled WGS sequence"/>
</dbReference>
<feature type="transmembrane region" description="Helical" evidence="7">
    <location>
        <begin position="216"/>
        <end position="234"/>
    </location>
</feature>
<evidence type="ECO:0000256" key="7">
    <source>
        <dbReference type="SAM" id="Phobius"/>
    </source>
</evidence>
<dbReference type="InterPro" id="IPR018076">
    <property type="entry name" value="T2SS_GspF_dom"/>
</dbReference>
<evidence type="ECO:0000256" key="4">
    <source>
        <dbReference type="ARBA" id="ARBA00022692"/>
    </source>
</evidence>
<keyword evidence="4 7" id="KW-0812">Transmembrane</keyword>
<keyword evidence="5 7" id="KW-1133">Transmembrane helix</keyword>
<dbReference type="PANTHER" id="PTHR30012">
    <property type="entry name" value="GENERAL SECRETION PATHWAY PROTEIN"/>
    <property type="match status" value="1"/>
</dbReference>
<keyword evidence="3" id="KW-1003">Cell membrane</keyword>
<evidence type="ECO:0000259" key="8">
    <source>
        <dbReference type="Pfam" id="PF00482"/>
    </source>
</evidence>
<evidence type="ECO:0000256" key="1">
    <source>
        <dbReference type="ARBA" id="ARBA00004651"/>
    </source>
</evidence>
<gene>
    <name evidence="9" type="primary">epsF</name>
    <name evidence="9" type="ORF">NCTC11088_01989</name>
</gene>
<evidence type="ECO:0000256" key="2">
    <source>
        <dbReference type="ARBA" id="ARBA00005745"/>
    </source>
</evidence>
<organism evidence="9 10">
    <name type="scientific">Peptoniphilus indolicus</name>
    <dbReference type="NCBI Taxonomy" id="33030"/>
    <lineage>
        <taxon>Bacteria</taxon>
        <taxon>Bacillati</taxon>
        <taxon>Bacillota</taxon>
        <taxon>Tissierellia</taxon>
        <taxon>Tissierellales</taxon>
        <taxon>Peptoniphilaceae</taxon>
        <taxon>Peptoniphilus</taxon>
    </lineage>
</organism>
<evidence type="ECO:0000256" key="6">
    <source>
        <dbReference type="ARBA" id="ARBA00023136"/>
    </source>
</evidence>
<dbReference type="PRINTS" id="PR00812">
    <property type="entry name" value="BCTERIALGSPF"/>
</dbReference>
<protein>
    <submittedName>
        <fullName evidence="9">Cholera toxin secretion protein epsF</fullName>
    </submittedName>
</protein>
<dbReference type="Pfam" id="PF00482">
    <property type="entry name" value="T2SSF"/>
    <property type="match status" value="2"/>
</dbReference>
<dbReference type="AlphaFoldDB" id="A0A379DDW6"/>
<comment type="similarity">
    <text evidence="2">Belongs to the GSP F family.</text>
</comment>
<dbReference type="InterPro" id="IPR042094">
    <property type="entry name" value="T2SS_GspF_sf"/>
</dbReference>
<sequence>MIYKYTALDGDKRLINQIEAASLSECEEKLLSMGLRIIKVEPVSKLNLDDLFSKKFKNEDLYIMFYQLHILINSKLNVPDAVLTLSNSYEKQKAKHLKNVYKNILGGFTLAESLGNENVCPQFAENMIKIGEESSSLSLILEELSNYYFEKEIFKKKIYSAFTYPIILFISTIIISNFLVLYIFPTFTEIFYSSGVELPIITKILIGFSNFFRTNFFITSSLLILVGITLFTYFRTEAGKFKFEKFLIKFKLYRVIQEHNFISMMSFLLNSKVIMSSALEITRDSISNLHMKKEIEKSIERLYSGIDLSKSLEESVFFDNISLSILKVGERASSVDKVIKSLKDYYEKKLEMDSKKFLSLIEPIIILILSIFVGFVVLSIAIPMFDVVNYIG</sequence>
<feature type="domain" description="Type II secretion system protein GspF" evidence="8">
    <location>
        <begin position="67"/>
        <end position="185"/>
    </location>
</feature>
<dbReference type="Gene3D" id="1.20.81.30">
    <property type="entry name" value="Type II secretion system (T2SS), domain F"/>
    <property type="match status" value="2"/>
</dbReference>
<dbReference type="PANTHER" id="PTHR30012:SF0">
    <property type="entry name" value="TYPE II SECRETION SYSTEM PROTEIN F-RELATED"/>
    <property type="match status" value="1"/>
</dbReference>
<name>A0A379DDW6_9FIRM</name>
<feature type="transmembrane region" description="Helical" evidence="7">
    <location>
        <begin position="161"/>
        <end position="184"/>
    </location>
</feature>
<evidence type="ECO:0000256" key="5">
    <source>
        <dbReference type="ARBA" id="ARBA00022989"/>
    </source>
</evidence>
<accession>A0A379DDW6</accession>